<evidence type="ECO:0000313" key="2">
    <source>
        <dbReference type="EMBL" id="KAK2109956.1"/>
    </source>
</evidence>
<reference evidence="2 3" key="1">
    <citation type="submission" date="2023-05" db="EMBL/GenBank/DDBJ databases">
        <title>B98-5 Cell Line De Novo Hybrid Assembly: An Optical Mapping Approach.</title>
        <authorList>
            <person name="Kananen K."/>
            <person name="Auerbach J.A."/>
            <person name="Kautto E."/>
            <person name="Blachly J.S."/>
        </authorList>
    </citation>
    <scope>NUCLEOTIDE SEQUENCE [LARGE SCALE GENOMIC DNA]</scope>
    <source>
        <strain evidence="2">B95-8</strain>
        <tissue evidence="2">Cell line</tissue>
    </source>
</reference>
<name>A0ABQ9VLD3_SAGOE</name>
<dbReference type="EMBL" id="JASSZA010000005">
    <property type="protein sequence ID" value="KAK2109956.1"/>
    <property type="molecule type" value="Genomic_DNA"/>
</dbReference>
<keyword evidence="3" id="KW-1185">Reference proteome</keyword>
<evidence type="ECO:0000313" key="3">
    <source>
        <dbReference type="Proteomes" id="UP001266305"/>
    </source>
</evidence>
<accession>A0ABQ9VLD3</accession>
<organism evidence="2 3">
    <name type="scientific">Saguinus oedipus</name>
    <name type="common">Cotton-top tamarin</name>
    <name type="synonym">Oedipomidas oedipus</name>
    <dbReference type="NCBI Taxonomy" id="9490"/>
    <lineage>
        <taxon>Eukaryota</taxon>
        <taxon>Metazoa</taxon>
        <taxon>Chordata</taxon>
        <taxon>Craniata</taxon>
        <taxon>Vertebrata</taxon>
        <taxon>Euteleostomi</taxon>
        <taxon>Mammalia</taxon>
        <taxon>Eutheria</taxon>
        <taxon>Euarchontoglires</taxon>
        <taxon>Primates</taxon>
        <taxon>Haplorrhini</taxon>
        <taxon>Platyrrhini</taxon>
        <taxon>Cebidae</taxon>
        <taxon>Callitrichinae</taxon>
        <taxon>Saguinus</taxon>
    </lineage>
</organism>
<evidence type="ECO:0000256" key="1">
    <source>
        <dbReference type="SAM" id="MobiDB-lite"/>
    </source>
</evidence>
<feature type="region of interest" description="Disordered" evidence="1">
    <location>
        <begin position="92"/>
        <end position="135"/>
    </location>
</feature>
<proteinExistence type="predicted"/>
<gene>
    <name evidence="2" type="ORF">P7K49_009702</name>
</gene>
<sequence length="156" mass="16959">MALATVHGRWSNSWGTEWGDWKNLEELTEAAVPPWPSCCQHPAQPSSHRGVLSHSAGCWRGLWGSTYFLICISRRLPRTPLAGLGLAELFSAHPEPGHSHQRAYGPPPPPPPIPTVQGQRLLRSPPPSPSSPWPCGSLSPATLPCVLHSLVHRDTP</sequence>
<feature type="compositionally biased region" description="Pro residues" evidence="1">
    <location>
        <begin position="105"/>
        <end position="114"/>
    </location>
</feature>
<comment type="caution">
    <text evidence="2">The sequence shown here is derived from an EMBL/GenBank/DDBJ whole genome shotgun (WGS) entry which is preliminary data.</text>
</comment>
<dbReference type="Proteomes" id="UP001266305">
    <property type="component" value="Unassembled WGS sequence"/>
</dbReference>
<protein>
    <submittedName>
        <fullName evidence="2">Uncharacterized protein</fullName>
    </submittedName>
</protein>